<dbReference type="Proteomes" id="UP001165064">
    <property type="component" value="Unassembled WGS sequence"/>
</dbReference>
<proteinExistence type="predicted"/>
<gene>
    <name evidence="1" type="ORF">Amon02_001080900</name>
</gene>
<protein>
    <submittedName>
        <fullName evidence="1">Unnamed protein product</fullName>
    </submittedName>
</protein>
<sequence>MFAISILQDLTADDDKIELAVTKFRKAFEFTLTYVQENHLLNQKLRLGIIRFSNSPIERCVNAYLKKIPFFTQTFDESNDFLSLSNEVFRIGPNFKDSRIQVPVYYKAFLKYDNKTQAIACSDWTDICFLNNRTTWTMHVSEDLNKVIFDGTPKKPIKMTFVIGVL</sequence>
<evidence type="ECO:0000313" key="1">
    <source>
        <dbReference type="EMBL" id="GME99730.1"/>
    </source>
</evidence>
<keyword evidence="2" id="KW-1185">Reference proteome</keyword>
<dbReference type="EMBL" id="BSXS01011120">
    <property type="protein sequence ID" value="GME99730.1"/>
    <property type="molecule type" value="Genomic_DNA"/>
</dbReference>
<comment type="caution">
    <text evidence="1">The sequence shown here is derived from an EMBL/GenBank/DDBJ whole genome shotgun (WGS) entry which is preliminary data.</text>
</comment>
<reference evidence="1" key="1">
    <citation type="submission" date="2023-04" db="EMBL/GenBank/DDBJ databases">
        <title>Ambrosiozyma monospora NBRC 10751.</title>
        <authorList>
            <person name="Ichikawa N."/>
            <person name="Sato H."/>
            <person name="Tonouchi N."/>
        </authorList>
    </citation>
    <scope>NUCLEOTIDE SEQUENCE</scope>
    <source>
        <strain evidence="1">NBRC 10751</strain>
    </source>
</reference>
<name>A0ACB5U168_AMBMO</name>
<organism evidence="1 2">
    <name type="scientific">Ambrosiozyma monospora</name>
    <name type="common">Yeast</name>
    <name type="synonym">Endomycopsis monosporus</name>
    <dbReference type="NCBI Taxonomy" id="43982"/>
    <lineage>
        <taxon>Eukaryota</taxon>
        <taxon>Fungi</taxon>
        <taxon>Dikarya</taxon>
        <taxon>Ascomycota</taxon>
        <taxon>Saccharomycotina</taxon>
        <taxon>Pichiomycetes</taxon>
        <taxon>Pichiales</taxon>
        <taxon>Pichiaceae</taxon>
        <taxon>Ambrosiozyma</taxon>
    </lineage>
</organism>
<accession>A0ACB5U168</accession>
<evidence type="ECO:0000313" key="2">
    <source>
        <dbReference type="Proteomes" id="UP001165064"/>
    </source>
</evidence>